<dbReference type="InterPro" id="IPR011991">
    <property type="entry name" value="ArsR-like_HTH"/>
</dbReference>
<keyword evidence="6" id="KW-1185">Reference proteome</keyword>
<dbReference type="Gene3D" id="1.10.10.10">
    <property type="entry name" value="Winged helix-like DNA-binding domain superfamily/Winged helix DNA-binding domain"/>
    <property type="match status" value="1"/>
</dbReference>
<dbReference type="InterPro" id="IPR036390">
    <property type="entry name" value="WH_DNA-bd_sf"/>
</dbReference>
<sequence>MDKNLCYKLQYLARLLITDLNEEMKPYGVTQGQLPVLCCLWEDGGQTQSELCEKIQVEQPTMANTLRRMERDGLIQRTPCDRDKRQFRIHLTEQTRPSVAALQEKRDEVIARMTRKMSPEDQDTLHQLIDRAIDALKNPGTNMESEGRKNEEL</sequence>
<dbReference type="CDD" id="cd00090">
    <property type="entry name" value="HTH_ARSR"/>
    <property type="match status" value="1"/>
</dbReference>
<proteinExistence type="predicted"/>
<keyword evidence="2" id="KW-0238">DNA-binding</keyword>
<dbReference type="PANTHER" id="PTHR42756">
    <property type="entry name" value="TRANSCRIPTIONAL REGULATOR, MARR"/>
    <property type="match status" value="1"/>
</dbReference>
<dbReference type="PROSITE" id="PS50995">
    <property type="entry name" value="HTH_MARR_2"/>
    <property type="match status" value="1"/>
</dbReference>
<organism evidence="5 6">
    <name type="scientific">Geobacter benzoatilyticus</name>
    <dbReference type="NCBI Taxonomy" id="2815309"/>
    <lineage>
        <taxon>Bacteria</taxon>
        <taxon>Pseudomonadati</taxon>
        <taxon>Thermodesulfobacteriota</taxon>
        <taxon>Desulfuromonadia</taxon>
        <taxon>Geobacterales</taxon>
        <taxon>Geobacteraceae</taxon>
        <taxon>Geobacter</taxon>
    </lineage>
</organism>
<evidence type="ECO:0000256" key="2">
    <source>
        <dbReference type="ARBA" id="ARBA00023125"/>
    </source>
</evidence>
<dbReference type="InterPro" id="IPR036388">
    <property type="entry name" value="WH-like_DNA-bd_sf"/>
</dbReference>
<dbReference type="SMART" id="SM00347">
    <property type="entry name" value="HTH_MARR"/>
    <property type="match status" value="1"/>
</dbReference>
<protein>
    <submittedName>
        <fullName evidence="5">MarR family transcriptional regulator</fullName>
    </submittedName>
</protein>
<keyword evidence="3" id="KW-0804">Transcription</keyword>
<dbReference type="PANTHER" id="PTHR42756:SF1">
    <property type="entry name" value="TRANSCRIPTIONAL REPRESSOR OF EMRAB OPERON"/>
    <property type="match status" value="1"/>
</dbReference>
<dbReference type="PRINTS" id="PR00598">
    <property type="entry name" value="HTHMARR"/>
</dbReference>
<evidence type="ECO:0000259" key="4">
    <source>
        <dbReference type="PROSITE" id="PS50995"/>
    </source>
</evidence>
<evidence type="ECO:0000313" key="5">
    <source>
        <dbReference type="EMBL" id="QSV47398.1"/>
    </source>
</evidence>
<reference evidence="5 6" key="1">
    <citation type="submission" date="2021-03" db="EMBL/GenBank/DDBJ databases">
        <title>Geobacter metallireducens gen. nov. sp. nov., a microorganism capable of coupling the complete oxidation of organic compounds to the reduction of iron and other metals.</title>
        <authorList>
            <person name="Li Y."/>
        </authorList>
    </citation>
    <scope>NUCLEOTIDE SEQUENCE [LARGE SCALE GENOMIC DNA]</scope>
    <source>
        <strain evidence="5 6">Jerry-YX</strain>
    </source>
</reference>
<dbReference type="SUPFAM" id="SSF46785">
    <property type="entry name" value="Winged helix' DNA-binding domain"/>
    <property type="match status" value="1"/>
</dbReference>
<evidence type="ECO:0000313" key="6">
    <source>
        <dbReference type="Proteomes" id="UP000663651"/>
    </source>
</evidence>
<feature type="domain" description="HTH marR-type" evidence="4">
    <location>
        <begin position="2"/>
        <end position="134"/>
    </location>
</feature>
<dbReference type="Proteomes" id="UP000663651">
    <property type="component" value="Chromosome"/>
</dbReference>
<evidence type="ECO:0000256" key="3">
    <source>
        <dbReference type="ARBA" id="ARBA00023163"/>
    </source>
</evidence>
<gene>
    <name evidence="5" type="ORF">JZM60_10450</name>
</gene>
<dbReference type="EMBL" id="CP071382">
    <property type="protein sequence ID" value="QSV47398.1"/>
    <property type="molecule type" value="Genomic_DNA"/>
</dbReference>
<accession>A0ABX7Q7D6</accession>
<dbReference type="Pfam" id="PF01047">
    <property type="entry name" value="MarR"/>
    <property type="match status" value="1"/>
</dbReference>
<dbReference type="InterPro" id="IPR000835">
    <property type="entry name" value="HTH_MarR-typ"/>
</dbReference>
<evidence type="ECO:0000256" key="1">
    <source>
        <dbReference type="ARBA" id="ARBA00023015"/>
    </source>
</evidence>
<name>A0ABX7Q7D6_9BACT</name>
<keyword evidence="1" id="KW-0805">Transcription regulation</keyword>